<dbReference type="OrthoDB" id="9763003at2"/>
<evidence type="ECO:0000313" key="7">
    <source>
        <dbReference type="EMBL" id="TJY34636.1"/>
    </source>
</evidence>
<dbReference type="GO" id="GO:0044341">
    <property type="term" value="P:sodium-dependent phosphate transport"/>
    <property type="evidence" value="ECO:0007669"/>
    <property type="project" value="InterPro"/>
</dbReference>
<accession>A0A4U0ES85</accession>
<sequence length="587" mass="65717">MQYGFTDVLQLIGALGVFLFGMKVMSDALLKLAGDKMRSILATMTSNRFLGITTGFLITSVIQSSSATTLMVVSFSNAGLLTLTEAISVIMGANIGTTITAWLITILGFKVSMSAIALPLVGFGFAFTFAKKSKTQNIGSFIIGFALIFIGLQFLKEAMPDIKNNPEILSFLSRYTDLGYLSILIFLFIGTVLTVVIQSSSATMALTLIMTAEGWIPFEMAAAMVLGENIGTTITANLAAIVANYRAKQTARAHLIFNIIGVIWMLALFYPFLRLVSWLSVQFGSNSPYLSAAAIPVAISLFHTMFNIMNTFLLVWFVKPIAKVVERVVPKRLDTTKAVDEPKFLTNNALKYPETAIATLIKESKYLFKNAVFEIVAHALNIHREDIKSDLKLKKVIKKSNILFETDIRTLYTTRIKHIYGEIIKFATKAQSTLSLTETQNNEVAEIKAANRRMVEVIKDVNELSRNIELYLNSNNPHIKKEYDKLRKKVAKVLRVIYLFRTEKDNNKYYETLKKLKDRARVNKQTDNLEINNLIRKDLITVEMASSLVNDNDNVNDMIKNLIIVAELLYGKRDTILENDTKKAPIE</sequence>
<dbReference type="PANTHER" id="PTHR10010:SF46">
    <property type="entry name" value="SODIUM-DEPENDENT PHOSPHATE TRANSPORT PROTEIN 2B"/>
    <property type="match status" value="1"/>
</dbReference>
<dbReference type="EMBL" id="SUPL01000005">
    <property type="protein sequence ID" value="TJY34636.1"/>
    <property type="molecule type" value="Genomic_DNA"/>
</dbReference>
<dbReference type="GO" id="GO:0005436">
    <property type="term" value="F:sodium:phosphate symporter activity"/>
    <property type="evidence" value="ECO:0007669"/>
    <property type="project" value="InterPro"/>
</dbReference>
<feature type="transmembrane region" description="Helical" evidence="6">
    <location>
        <begin position="50"/>
        <end position="74"/>
    </location>
</feature>
<dbReference type="NCBIfam" id="TIGR00704">
    <property type="entry name" value="NaPi_cotrn_rel"/>
    <property type="match status" value="1"/>
</dbReference>
<dbReference type="PANTHER" id="PTHR10010">
    <property type="entry name" value="SOLUTE CARRIER FAMILY 34 SODIUM PHOSPHATE , MEMBER 2-RELATED"/>
    <property type="match status" value="1"/>
</dbReference>
<dbReference type="InterPro" id="IPR003841">
    <property type="entry name" value="Na/Pi_transpt"/>
</dbReference>
<gene>
    <name evidence="7" type="ORF">E5167_10010</name>
</gene>
<feature type="transmembrane region" description="Helical" evidence="6">
    <location>
        <begin position="12"/>
        <end position="30"/>
    </location>
</feature>
<evidence type="ECO:0000256" key="6">
    <source>
        <dbReference type="SAM" id="Phobius"/>
    </source>
</evidence>
<dbReference type="RefSeq" id="WP_136843645.1">
    <property type="nucleotide sequence ID" value="NZ_SUPL01000005.1"/>
</dbReference>
<feature type="transmembrane region" description="Helical" evidence="6">
    <location>
        <begin position="178"/>
        <end position="200"/>
    </location>
</feature>
<comment type="subcellular location">
    <subcellularLocation>
        <location evidence="1">Cell membrane</location>
        <topology evidence="1">Multi-pass membrane protein</topology>
    </subcellularLocation>
</comment>
<proteinExistence type="predicted"/>
<keyword evidence="2" id="KW-1003">Cell membrane</keyword>
<keyword evidence="4 6" id="KW-1133">Transmembrane helix</keyword>
<feature type="transmembrane region" description="Helical" evidence="6">
    <location>
        <begin position="293"/>
        <end position="318"/>
    </location>
</feature>
<keyword evidence="3 6" id="KW-0812">Transmembrane</keyword>
<dbReference type="Pfam" id="PF02690">
    <property type="entry name" value="Na_Pi_cotrans"/>
    <property type="match status" value="2"/>
</dbReference>
<comment type="caution">
    <text evidence="7">The sequence shown here is derived from an EMBL/GenBank/DDBJ whole genome shotgun (WGS) entry which is preliminary data.</text>
</comment>
<dbReference type="GO" id="GO:0005886">
    <property type="term" value="C:plasma membrane"/>
    <property type="evidence" value="ECO:0007669"/>
    <property type="project" value="UniProtKB-SubCell"/>
</dbReference>
<evidence type="ECO:0000313" key="8">
    <source>
        <dbReference type="Proteomes" id="UP000307657"/>
    </source>
</evidence>
<feature type="transmembrane region" description="Helical" evidence="6">
    <location>
        <begin position="86"/>
        <end position="104"/>
    </location>
</feature>
<organism evidence="7 8">
    <name type="scientific">Pontimicrobium aquaticum</name>
    <dbReference type="NCBI Taxonomy" id="2565367"/>
    <lineage>
        <taxon>Bacteria</taxon>
        <taxon>Pseudomonadati</taxon>
        <taxon>Bacteroidota</taxon>
        <taxon>Flavobacteriia</taxon>
        <taxon>Flavobacteriales</taxon>
        <taxon>Flavobacteriaceae</taxon>
        <taxon>Pontimicrobium</taxon>
    </lineage>
</organism>
<feature type="transmembrane region" description="Helical" evidence="6">
    <location>
        <begin position="220"/>
        <end position="243"/>
    </location>
</feature>
<reference evidence="7 8" key="1">
    <citation type="submission" date="2019-04" db="EMBL/GenBank/DDBJ databases">
        <title>Lacinutrix sp. nov., isolated from marine water.</title>
        <authorList>
            <person name="Kim W."/>
        </authorList>
    </citation>
    <scope>NUCLEOTIDE SEQUENCE [LARGE SCALE GENOMIC DNA]</scope>
    <source>
        <strain evidence="7 8">CAU 1491</strain>
    </source>
</reference>
<name>A0A4U0ES85_9FLAO</name>
<dbReference type="AlphaFoldDB" id="A0A4U0ES85"/>
<feature type="transmembrane region" description="Helical" evidence="6">
    <location>
        <begin position="255"/>
        <end position="273"/>
    </location>
</feature>
<dbReference type="Proteomes" id="UP000307657">
    <property type="component" value="Unassembled WGS sequence"/>
</dbReference>
<dbReference type="InterPro" id="IPR004633">
    <property type="entry name" value="NaPi_cotrn-rel/YqeW-like"/>
</dbReference>
<dbReference type="NCBIfam" id="NF037997">
    <property type="entry name" value="Na_Pi_symport"/>
    <property type="match status" value="1"/>
</dbReference>
<evidence type="ECO:0000256" key="3">
    <source>
        <dbReference type="ARBA" id="ARBA00022692"/>
    </source>
</evidence>
<evidence type="ECO:0000256" key="1">
    <source>
        <dbReference type="ARBA" id="ARBA00004651"/>
    </source>
</evidence>
<evidence type="ECO:0000256" key="5">
    <source>
        <dbReference type="ARBA" id="ARBA00023136"/>
    </source>
</evidence>
<protein>
    <submittedName>
        <fullName evidence="7">Na/Pi cotransporter family protein</fullName>
    </submittedName>
</protein>
<evidence type="ECO:0000256" key="2">
    <source>
        <dbReference type="ARBA" id="ARBA00022475"/>
    </source>
</evidence>
<feature type="transmembrane region" description="Helical" evidence="6">
    <location>
        <begin position="136"/>
        <end position="155"/>
    </location>
</feature>
<keyword evidence="5 6" id="KW-0472">Membrane</keyword>
<evidence type="ECO:0000256" key="4">
    <source>
        <dbReference type="ARBA" id="ARBA00022989"/>
    </source>
</evidence>
<keyword evidence="8" id="KW-1185">Reference proteome</keyword>
<feature type="transmembrane region" description="Helical" evidence="6">
    <location>
        <begin position="111"/>
        <end position="130"/>
    </location>
</feature>